<dbReference type="Proteomes" id="UP000622017">
    <property type="component" value="Unassembled WGS sequence"/>
</dbReference>
<dbReference type="RefSeq" id="WP_187319308.1">
    <property type="nucleotide sequence ID" value="NZ_JACSCY010000005.1"/>
</dbReference>
<name>A0ABR7MJV4_9BACT</name>
<dbReference type="Pfam" id="PF14730">
    <property type="entry name" value="DUF4468"/>
    <property type="match status" value="1"/>
</dbReference>
<dbReference type="InterPro" id="IPR027823">
    <property type="entry name" value="DUF4468"/>
</dbReference>
<reference evidence="3 4" key="1">
    <citation type="submission" date="2020-08" db="EMBL/GenBank/DDBJ databases">
        <title>Hymenobacter sp.</title>
        <authorList>
            <person name="Kim M.K."/>
        </authorList>
    </citation>
    <scope>NUCLEOTIDE SEQUENCE [LARGE SCALE GENOMIC DNA]</scope>
    <source>
        <strain evidence="3 4">BT507</strain>
    </source>
</reference>
<protein>
    <recommendedName>
        <fullName evidence="2">DUF4468 domain-containing protein</fullName>
    </recommendedName>
</protein>
<feature type="domain" description="DUF4468" evidence="2">
    <location>
        <begin position="41"/>
        <end position="119"/>
    </location>
</feature>
<accession>A0ABR7MJV4</accession>
<comment type="caution">
    <text evidence="3">The sequence shown here is derived from an EMBL/GenBank/DDBJ whole genome shotgun (WGS) entry which is preliminary data.</text>
</comment>
<feature type="chain" id="PRO_5046029222" description="DUF4468 domain-containing protein" evidence="1">
    <location>
        <begin position="19"/>
        <end position="183"/>
    </location>
</feature>
<dbReference type="EMBL" id="JACSCY010000005">
    <property type="protein sequence ID" value="MBC6611020.1"/>
    <property type="molecule type" value="Genomic_DNA"/>
</dbReference>
<evidence type="ECO:0000313" key="4">
    <source>
        <dbReference type="Proteomes" id="UP000622017"/>
    </source>
</evidence>
<sequence>MKYIPVALLLLLGSTAMAQQPDTYTSTPSLRLNPATQQALYQGAVPVAATSQENLYSRAQDWLTQAKQNYTLSTRTNSAEAGFIKTHVQLREGQEMYSFLLSLQAQENGYRYQLEDVVYSQPHFARAGKHSAGPLHISAEELLLSKSTAHQRKQLAKMDARLQAFLQELNSTMQRKPEGLAVR</sequence>
<feature type="signal peptide" evidence="1">
    <location>
        <begin position="1"/>
        <end position="18"/>
    </location>
</feature>
<evidence type="ECO:0000259" key="2">
    <source>
        <dbReference type="Pfam" id="PF14730"/>
    </source>
</evidence>
<proteinExistence type="predicted"/>
<evidence type="ECO:0000313" key="3">
    <source>
        <dbReference type="EMBL" id="MBC6611020.1"/>
    </source>
</evidence>
<gene>
    <name evidence="3" type="ORF">H8B15_08800</name>
</gene>
<evidence type="ECO:0000256" key="1">
    <source>
        <dbReference type="SAM" id="SignalP"/>
    </source>
</evidence>
<keyword evidence="1" id="KW-0732">Signal</keyword>
<keyword evidence="4" id="KW-1185">Reference proteome</keyword>
<organism evidence="3 4">
    <name type="scientific">Hymenobacter citatus</name>
    <dbReference type="NCBI Taxonomy" id="2763506"/>
    <lineage>
        <taxon>Bacteria</taxon>
        <taxon>Pseudomonadati</taxon>
        <taxon>Bacteroidota</taxon>
        <taxon>Cytophagia</taxon>
        <taxon>Cytophagales</taxon>
        <taxon>Hymenobacteraceae</taxon>
        <taxon>Hymenobacter</taxon>
    </lineage>
</organism>